<organism evidence="1 2">
    <name type="scientific">Romanomermis culicivorax</name>
    <name type="common">Nematode worm</name>
    <dbReference type="NCBI Taxonomy" id="13658"/>
    <lineage>
        <taxon>Eukaryota</taxon>
        <taxon>Metazoa</taxon>
        <taxon>Ecdysozoa</taxon>
        <taxon>Nematoda</taxon>
        <taxon>Enoplea</taxon>
        <taxon>Dorylaimia</taxon>
        <taxon>Mermithida</taxon>
        <taxon>Mermithoidea</taxon>
        <taxon>Mermithidae</taxon>
        <taxon>Romanomermis</taxon>
    </lineage>
</organism>
<keyword evidence="1" id="KW-1185">Reference proteome</keyword>
<dbReference type="Proteomes" id="UP000887565">
    <property type="component" value="Unplaced"/>
</dbReference>
<sequence>MDSKYKKLVREIDLGFLDFSSCEQFNVTGIQDNSVVQAFCPSNSLASDEFINEPALPVETFKDCTGDILFIEMKERVSPLRGCPIAAINDQSIRLISAHANNSIGLSRIIQQMFLGSLEKQSQSQKR</sequence>
<name>A0A915KZ20_ROMCU</name>
<evidence type="ECO:0000313" key="2">
    <source>
        <dbReference type="WBParaSite" id="nRc.2.0.1.t42747-RA"/>
    </source>
</evidence>
<reference evidence="2" key="1">
    <citation type="submission" date="2022-11" db="UniProtKB">
        <authorList>
            <consortium name="WormBaseParasite"/>
        </authorList>
    </citation>
    <scope>IDENTIFICATION</scope>
</reference>
<protein>
    <submittedName>
        <fullName evidence="2">Uncharacterized protein</fullName>
    </submittedName>
</protein>
<dbReference type="AlphaFoldDB" id="A0A915KZ20"/>
<evidence type="ECO:0000313" key="1">
    <source>
        <dbReference type="Proteomes" id="UP000887565"/>
    </source>
</evidence>
<proteinExistence type="predicted"/>
<dbReference type="WBParaSite" id="nRc.2.0.1.t42747-RA">
    <property type="protein sequence ID" value="nRc.2.0.1.t42747-RA"/>
    <property type="gene ID" value="nRc.2.0.1.g42747"/>
</dbReference>
<accession>A0A915KZ20</accession>